<keyword evidence="2" id="KW-0677">Repeat</keyword>
<dbReference type="GO" id="GO:0005634">
    <property type="term" value="C:nucleus"/>
    <property type="evidence" value="ECO:0007669"/>
    <property type="project" value="UniProtKB-ARBA"/>
</dbReference>
<dbReference type="SMART" id="SM00355">
    <property type="entry name" value="ZnF_C2H2"/>
    <property type="match status" value="11"/>
</dbReference>
<dbReference type="AlphaFoldDB" id="A0A9N9QXT1"/>
<organism evidence="7 8">
    <name type="scientific">Diatraea saccharalis</name>
    <name type="common">sugarcane borer</name>
    <dbReference type="NCBI Taxonomy" id="40085"/>
    <lineage>
        <taxon>Eukaryota</taxon>
        <taxon>Metazoa</taxon>
        <taxon>Ecdysozoa</taxon>
        <taxon>Arthropoda</taxon>
        <taxon>Hexapoda</taxon>
        <taxon>Insecta</taxon>
        <taxon>Pterygota</taxon>
        <taxon>Neoptera</taxon>
        <taxon>Endopterygota</taxon>
        <taxon>Lepidoptera</taxon>
        <taxon>Glossata</taxon>
        <taxon>Ditrysia</taxon>
        <taxon>Pyraloidea</taxon>
        <taxon>Crambidae</taxon>
        <taxon>Crambinae</taxon>
        <taxon>Diatraea</taxon>
    </lineage>
</organism>
<feature type="domain" description="C2H2-type" evidence="6">
    <location>
        <begin position="481"/>
        <end position="509"/>
    </location>
</feature>
<evidence type="ECO:0000313" key="7">
    <source>
        <dbReference type="EMBL" id="CAG9785463.1"/>
    </source>
</evidence>
<feature type="domain" description="C2H2-type" evidence="6">
    <location>
        <begin position="537"/>
        <end position="564"/>
    </location>
</feature>
<dbReference type="InterPro" id="IPR013087">
    <property type="entry name" value="Znf_C2H2_type"/>
</dbReference>
<proteinExistence type="predicted"/>
<evidence type="ECO:0000256" key="2">
    <source>
        <dbReference type="ARBA" id="ARBA00022737"/>
    </source>
</evidence>
<evidence type="ECO:0000256" key="3">
    <source>
        <dbReference type="ARBA" id="ARBA00022771"/>
    </source>
</evidence>
<reference evidence="7" key="1">
    <citation type="submission" date="2021-12" db="EMBL/GenBank/DDBJ databases">
        <authorList>
            <person name="King R."/>
        </authorList>
    </citation>
    <scope>NUCLEOTIDE SEQUENCE</scope>
</reference>
<dbReference type="PROSITE" id="PS00028">
    <property type="entry name" value="ZINC_FINGER_C2H2_1"/>
    <property type="match status" value="8"/>
</dbReference>
<gene>
    <name evidence="7" type="ORF">DIATSA_LOCUS3492</name>
</gene>
<sequence length="619" mass="71732">MAYGFPHGPNKQYSSARGLQSPLSGAAKMTPGIPKKLCGECVVKLKEFTKFKEIALKSDQLWKGIFQRNELKLNVNEDKPENSHENHNKIEFVNNTFNSHSFIDGDGNKDTENIEIHLVNRDSNTNKNYEAFDIKDNVAVVKIEEDSSDDNKDTLCNQISCCSCNNKFDTVENYNEHHELCLKSEDDQVNASETFIDTENNYCIDNEYFLQNENHQIDASGSFEDIKIVTSEKQVTNNLKRKKKGRCRKVSNKDDILRQKKSNAPSCDNGILSCDIQNINTSVTKQKRPYRRKTEKEKSLCKKKIDAPTSDCGLCDKTFKDAKDLKQHLTAHGSNNDLCCKLCDFKGRDFADMSSHRIRHLPKEYKIEIKCHLCNKIFRVPLRLQFHYRSVHLNQKGGKCTTCNKEYIDFKKWVSHERHHFSEGFICDVCGKRYLMRSQIVEHIRQQHGEKTFICDICGMEFRRNFNLKQHIRTRHHVTKVQCTHCDKTFKNEVILKSHLREVRTGKPYKCDVCSKYYRNPSLLKAHMIWHMDVRKFSCGICGGAYKTKQYLITHMLKHSGHLPHKCEHCPACFATKSQLKIHTSIHTGVRRHKCPHCPRSFHGKKVMLAHMGKCHNTL</sequence>
<feature type="domain" description="C2H2-type" evidence="6">
    <location>
        <begin position="425"/>
        <end position="452"/>
    </location>
</feature>
<keyword evidence="4" id="KW-0862">Zinc</keyword>
<dbReference type="InterPro" id="IPR036236">
    <property type="entry name" value="Znf_C2H2_sf"/>
</dbReference>
<accession>A0A9N9QXT1</accession>
<feature type="domain" description="C2H2-type" evidence="6">
    <location>
        <begin position="310"/>
        <end position="337"/>
    </location>
</feature>
<dbReference type="FunFam" id="3.30.160.60:FF:000100">
    <property type="entry name" value="Zinc finger 45-like"/>
    <property type="match status" value="1"/>
</dbReference>
<protein>
    <recommendedName>
        <fullName evidence="6">C2H2-type domain-containing protein</fullName>
    </recommendedName>
</protein>
<feature type="domain" description="C2H2-type" evidence="6">
    <location>
        <begin position="369"/>
        <end position="397"/>
    </location>
</feature>
<dbReference type="EMBL" id="OU893345">
    <property type="protein sequence ID" value="CAG9785463.1"/>
    <property type="molecule type" value="Genomic_DNA"/>
</dbReference>
<dbReference type="FunFam" id="3.30.160.60:FF:000446">
    <property type="entry name" value="Zinc finger protein"/>
    <property type="match status" value="1"/>
</dbReference>
<feature type="domain" description="C2H2-type" evidence="6">
    <location>
        <begin position="453"/>
        <end position="481"/>
    </location>
</feature>
<name>A0A9N9QXT1_9NEOP</name>
<dbReference type="SUPFAM" id="SSF57667">
    <property type="entry name" value="beta-beta-alpha zinc fingers"/>
    <property type="match status" value="5"/>
</dbReference>
<dbReference type="PANTHER" id="PTHR24379:SF121">
    <property type="entry name" value="C2H2-TYPE DOMAIN-CONTAINING PROTEIN"/>
    <property type="match status" value="1"/>
</dbReference>
<dbReference type="PANTHER" id="PTHR24379">
    <property type="entry name" value="KRAB AND ZINC FINGER DOMAIN-CONTAINING"/>
    <property type="match status" value="1"/>
</dbReference>
<feature type="domain" description="C2H2-type" evidence="6">
    <location>
        <begin position="565"/>
        <end position="592"/>
    </location>
</feature>
<evidence type="ECO:0000256" key="4">
    <source>
        <dbReference type="ARBA" id="ARBA00022833"/>
    </source>
</evidence>
<dbReference type="GO" id="GO:0008270">
    <property type="term" value="F:zinc ion binding"/>
    <property type="evidence" value="ECO:0007669"/>
    <property type="project" value="UniProtKB-KW"/>
</dbReference>
<evidence type="ECO:0000259" key="6">
    <source>
        <dbReference type="PROSITE" id="PS50157"/>
    </source>
</evidence>
<dbReference type="Gene3D" id="3.30.160.60">
    <property type="entry name" value="Classic Zinc Finger"/>
    <property type="match status" value="6"/>
</dbReference>
<evidence type="ECO:0000256" key="1">
    <source>
        <dbReference type="ARBA" id="ARBA00022723"/>
    </source>
</evidence>
<feature type="domain" description="C2H2-type" evidence="6">
    <location>
        <begin position="509"/>
        <end position="536"/>
    </location>
</feature>
<dbReference type="Pfam" id="PF00096">
    <property type="entry name" value="zf-C2H2"/>
    <property type="match status" value="4"/>
</dbReference>
<keyword evidence="8" id="KW-1185">Reference proteome</keyword>
<dbReference type="OrthoDB" id="8117402at2759"/>
<reference evidence="7" key="2">
    <citation type="submission" date="2022-10" db="EMBL/GenBank/DDBJ databases">
        <authorList>
            <consortium name="ENA_rothamsted_submissions"/>
            <consortium name="culmorum"/>
            <person name="King R."/>
        </authorList>
    </citation>
    <scope>NUCLEOTIDE SEQUENCE</scope>
</reference>
<keyword evidence="3 5" id="KW-0863">Zinc-finger</keyword>
<evidence type="ECO:0000313" key="8">
    <source>
        <dbReference type="Proteomes" id="UP001153714"/>
    </source>
</evidence>
<keyword evidence="1" id="KW-0479">Metal-binding</keyword>
<dbReference type="PROSITE" id="PS50157">
    <property type="entry name" value="ZINC_FINGER_C2H2_2"/>
    <property type="match status" value="8"/>
</dbReference>
<dbReference type="Pfam" id="PF12874">
    <property type="entry name" value="zf-met"/>
    <property type="match status" value="2"/>
</dbReference>
<evidence type="ECO:0000256" key="5">
    <source>
        <dbReference type="PROSITE-ProRule" id="PRU00042"/>
    </source>
</evidence>
<dbReference type="Proteomes" id="UP001153714">
    <property type="component" value="Chromosome 14"/>
</dbReference>